<proteinExistence type="predicted"/>
<sequence length="201" mass="23125">MFTFNSNTLALLFNDTYHQSQSVRLVISSQEGLFLEFQNRMPGQLFYRKERIPALEFSGGSTDPGVQVELRFGQISVEYNLTVDDPDFFSAMTDDDKIVVMSVRGNYQLKRKKISWVGVPKLRLFTERINRMRISNFSACCSDDERARWFGSAASLLEEAMFTDGRHVSTSDRHDFYYSRQQLRLRLNSITADGKVISSIS</sequence>
<protein>
    <submittedName>
        <fullName evidence="1">Uncharacterized protein</fullName>
    </submittedName>
</protein>
<dbReference type="RefSeq" id="WP_015056491.1">
    <property type="nucleotide sequence ID" value="NZ_JAAEVO010000029.1"/>
</dbReference>
<evidence type="ECO:0000313" key="1">
    <source>
        <dbReference type="EMBL" id="AFI56257.1"/>
    </source>
</evidence>
<organism evidence="1">
    <name type="scientific">Erwinia amylovora</name>
    <name type="common">Fire blight bacteria</name>
    <dbReference type="NCBI Taxonomy" id="552"/>
    <lineage>
        <taxon>Bacteria</taxon>
        <taxon>Pseudomonadati</taxon>
        <taxon>Pseudomonadota</taxon>
        <taxon>Gammaproteobacteria</taxon>
        <taxon>Enterobacterales</taxon>
        <taxon>Erwiniaceae</taxon>
        <taxon>Erwinia</taxon>
    </lineage>
</organism>
<dbReference type="AlphaFoldDB" id="I1VYL5"/>
<reference evidence="1" key="1">
    <citation type="journal article" date="2013" name="Res. Microbiol.">
        <title>Deep sequencing revealed genome-wide single-nucleotide polymorphism and plasmid content of Erwinia amylovora strains isolated in Middle Atlas, Morocco.</title>
        <authorList>
            <person name="Hannou N."/>
            <person name="Mondy S."/>
            <person name="Planamente S."/>
            <person name="Moumni M."/>
            <person name="Llop P."/>
            <person name="Lopez M."/>
            <person name="Manceau C."/>
            <person name="Barny M.A."/>
            <person name="Faure D."/>
        </authorList>
    </citation>
    <scope>NUCLEOTIDE SEQUENCE</scope>
    <source>
        <strain evidence="1">CFBP7517</strain>
        <plasmid evidence="1">pEM65</plasmid>
    </source>
</reference>
<keyword evidence="1" id="KW-0614">Plasmid</keyword>
<geneLocation type="plasmid" evidence="1">
    <name>pEM65</name>
</geneLocation>
<dbReference type="EMBL" id="JQ292796">
    <property type="protein sequence ID" value="AFI56257.1"/>
    <property type="molecule type" value="Genomic_DNA"/>
</dbReference>
<accession>I1VYL5</accession>
<name>I1VYL5_ERWAM</name>